<reference evidence="1 2" key="1">
    <citation type="submission" date="2020-08" db="EMBL/GenBank/DDBJ databases">
        <title>Genomic Encyclopedia of Type Strains, Phase IV (KMG-IV): sequencing the most valuable type-strain genomes for metagenomic binning, comparative biology and taxonomic classification.</title>
        <authorList>
            <person name="Goeker M."/>
        </authorList>
    </citation>
    <scope>NUCLEOTIDE SEQUENCE [LARGE SCALE GENOMIC DNA]</scope>
    <source>
        <strain evidence="1 2">DSM 29854</strain>
    </source>
</reference>
<dbReference type="Proteomes" id="UP000563094">
    <property type="component" value="Unassembled WGS sequence"/>
</dbReference>
<dbReference type="EMBL" id="JACJIQ010000009">
    <property type="protein sequence ID" value="MBA9077828.1"/>
    <property type="molecule type" value="Genomic_DNA"/>
</dbReference>
<gene>
    <name evidence="1" type="ORF">FHS90_002547</name>
</gene>
<protein>
    <submittedName>
        <fullName evidence="1">Uncharacterized protein</fullName>
    </submittedName>
</protein>
<proteinExistence type="predicted"/>
<sequence length="58" mass="6809">MNSSKRNEPGIRNTGFIPFHSTLSVLKHRFLFLFHQHIIPGKVIELYFVGTGLHFEIW</sequence>
<dbReference type="AlphaFoldDB" id="A0A839GTU9"/>
<accession>A0A839GTU9</accession>
<keyword evidence="2" id="KW-1185">Reference proteome</keyword>
<evidence type="ECO:0000313" key="1">
    <source>
        <dbReference type="EMBL" id="MBA9077828.1"/>
    </source>
</evidence>
<evidence type="ECO:0000313" key="2">
    <source>
        <dbReference type="Proteomes" id="UP000563094"/>
    </source>
</evidence>
<name>A0A839GTU9_9BACT</name>
<organism evidence="1 2">
    <name type="scientific">Rufibacter quisquiliarum</name>
    <dbReference type="NCBI Taxonomy" id="1549639"/>
    <lineage>
        <taxon>Bacteria</taxon>
        <taxon>Pseudomonadati</taxon>
        <taxon>Bacteroidota</taxon>
        <taxon>Cytophagia</taxon>
        <taxon>Cytophagales</taxon>
        <taxon>Hymenobacteraceae</taxon>
        <taxon>Rufibacter</taxon>
    </lineage>
</organism>
<comment type="caution">
    <text evidence="1">The sequence shown here is derived from an EMBL/GenBank/DDBJ whole genome shotgun (WGS) entry which is preliminary data.</text>
</comment>